<proteinExistence type="predicted"/>
<dbReference type="InterPro" id="IPR009057">
    <property type="entry name" value="Homeodomain-like_sf"/>
</dbReference>
<dbReference type="Proteomes" id="UP001055868">
    <property type="component" value="Chromosome"/>
</dbReference>
<protein>
    <submittedName>
        <fullName evidence="1">TetR/AcrR family transcriptional regulator</fullName>
    </submittedName>
</protein>
<dbReference type="RefSeq" id="WP_249477704.1">
    <property type="nucleotide sequence ID" value="NZ_CP097218.1"/>
</dbReference>
<keyword evidence="2" id="KW-1185">Reference proteome</keyword>
<name>A0ABY4N206_9MICO</name>
<gene>
    <name evidence="1" type="ORF">M4486_13150</name>
</gene>
<sequence>MARVGGRPPQIRSEDIVRAGRELGLERLSLNAVAERLGVTSTALYRHVEGRWGLERLVGESILADIELEDDPAHSTERHLLSFGMQLRAAILASPGLASYVQTLFPRGENGRRLLATEVEALGRRGYDADAAIVLATAVASVAIGYAAAEETRRRHEEGLSSQQLAAEAQLRADTTLGPAVRSLPDVGDDDYVRLWLGAVVRGFAASAPPGSSAHQIRAALDAAEKEQ</sequence>
<evidence type="ECO:0000313" key="1">
    <source>
        <dbReference type="EMBL" id="UQN28574.1"/>
    </source>
</evidence>
<organism evidence="1 2">
    <name type="scientific">Brachybacterium kimchii</name>
    <dbReference type="NCBI Taxonomy" id="2942909"/>
    <lineage>
        <taxon>Bacteria</taxon>
        <taxon>Bacillati</taxon>
        <taxon>Actinomycetota</taxon>
        <taxon>Actinomycetes</taxon>
        <taxon>Micrococcales</taxon>
        <taxon>Dermabacteraceae</taxon>
        <taxon>Brachybacterium</taxon>
    </lineage>
</organism>
<dbReference type="InterPro" id="IPR036271">
    <property type="entry name" value="Tet_transcr_reg_TetR-rel_C_sf"/>
</dbReference>
<reference evidence="1" key="1">
    <citation type="submission" date="2022-05" db="EMBL/GenBank/DDBJ databases">
        <title>Genomic analysis of Brachybacterium sp. CBA3104.</title>
        <authorList>
            <person name="Roh S.W."/>
            <person name="Kim Y.B."/>
            <person name="Kim Y."/>
        </authorList>
    </citation>
    <scope>NUCLEOTIDE SEQUENCE</scope>
    <source>
        <strain evidence="1">CBA3104</strain>
    </source>
</reference>
<evidence type="ECO:0000313" key="2">
    <source>
        <dbReference type="Proteomes" id="UP001055868"/>
    </source>
</evidence>
<dbReference type="EMBL" id="CP097218">
    <property type="protein sequence ID" value="UQN28574.1"/>
    <property type="molecule type" value="Genomic_DNA"/>
</dbReference>
<dbReference type="Gene3D" id="1.10.357.10">
    <property type="entry name" value="Tetracycline Repressor, domain 2"/>
    <property type="match status" value="1"/>
</dbReference>
<accession>A0ABY4N206</accession>
<dbReference type="SUPFAM" id="SSF46689">
    <property type="entry name" value="Homeodomain-like"/>
    <property type="match status" value="1"/>
</dbReference>
<dbReference type="SUPFAM" id="SSF48498">
    <property type="entry name" value="Tetracyclin repressor-like, C-terminal domain"/>
    <property type="match status" value="1"/>
</dbReference>